<protein>
    <submittedName>
        <fullName evidence="1">Uncharacterized protein</fullName>
    </submittedName>
</protein>
<organism evidence="1 2">
    <name type="scientific">Persea americana</name>
    <name type="common">Avocado</name>
    <dbReference type="NCBI Taxonomy" id="3435"/>
    <lineage>
        <taxon>Eukaryota</taxon>
        <taxon>Viridiplantae</taxon>
        <taxon>Streptophyta</taxon>
        <taxon>Embryophyta</taxon>
        <taxon>Tracheophyta</taxon>
        <taxon>Spermatophyta</taxon>
        <taxon>Magnoliopsida</taxon>
        <taxon>Magnoliidae</taxon>
        <taxon>Laurales</taxon>
        <taxon>Lauraceae</taxon>
        <taxon>Persea</taxon>
    </lineage>
</organism>
<sequence>MRYVRWRMMDGESSEPGRWDGLFDGEGDGGERAMERVMVMVGERDVGEVGEFCTYSSLCLRERGRCVQVMAGR</sequence>
<name>A0ACC2LRK0_PERAE</name>
<keyword evidence="2" id="KW-1185">Reference proteome</keyword>
<comment type="caution">
    <text evidence="1">The sequence shown here is derived from an EMBL/GenBank/DDBJ whole genome shotgun (WGS) entry which is preliminary data.</text>
</comment>
<accession>A0ACC2LRK0</accession>
<dbReference type="EMBL" id="CM056811">
    <property type="protein sequence ID" value="KAJ8635788.1"/>
    <property type="molecule type" value="Genomic_DNA"/>
</dbReference>
<proteinExistence type="predicted"/>
<evidence type="ECO:0000313" key="2">
    <source>
        <dbReference type="Proteomes" id="UP001234297"/>
    </source>
</evidence>
<gene>
    <name evidence="1" type="ORF">MRB53_010055</name>
</gene>
<evidence type="ECO:0000313" key="1">
    <source>
        <dbReference type="EMBL" id="KAJ8635788.1"/>
    </source>
</evidence>
<reference evidence="1 2" key="1">
    <citation type="journal article" date="2022" name="Hortic Res">
        <title>A haplotype resolved chromosomal level avocado genome allows analysis of novel avocado genes.</title>
        <authorList>
            <person name="Nath O."/>
            <person name="Fletcher S.J."/>
            <person name="Hayward A."/>
            <person name="Shaw L.M."/>
            <person name="Masouleh A.K."/>
            <person name="Furtado A."/>
            <person name="Henry R.J."/>
            <person name="Mitter N."/>
        </authorList>
    </citation>
    <scope>NUCLEOTIDE SEQUENCE [LARGE SCALE GENOMIC DNA]</scope>
    <source>
        <strain evidence="2">cv. Hass</strain>
    </source>
</reference>
<dbReference type="Proteomes" id="UP001234297">
    <property type="component" value="Chromosome 3"/>
</dbReference>